<sequence length="561" mass="59954">MSISRRSFLKGSAAAAALGAIGSPSVSGAVAVAASAASGVAAISAPGDVVGKVTVGYQGWFAALGDGAPINGWWHWSQNWSQPPSPTNAGIRAWPDMHDYTHTYPTNFAPLHSGATATLFSDYDQDTVNAQFAWMQQNAIDTVALQRFDPDSSEGPTRDAMATKVRTAAETYGRKFYIMYDVSGWTDMQSQMKTDWTSKMSALTASPAYAKQNGKPVVCIWGFGFNDDSRPFSADVCADVVAWFKSQGVYLIGGVPTHWRTGESVRPNFLDVFHQFNMLSPWMIGAMSTIQQADAFAVDINAADKADCDAHGIDYQPCVMPGDLSQRERVHGNYMWRQFYNLANLGVAGFYISMFDEYNEGHQIAKTAATQADVPSNSSYLSLDEDGTPCSSDYYLRLTGDGGRMLKGTLALTPVRPTAPTVGSNTGVATVVSFTARVNNLIVTADSAGTAPLIANRTAVGQWEQFDMVNAGNGDIALLAHANGKYVTAENAGAQPLIANRTAVGQWETFRIVIQPGTNGAVALLSRANGRYVTASNAGQGPLIASATQVGGWEQFDITIS</sequence>
<proteinExistence type="predicted"/>
<protein>
    <submittedName>
        <fullName evidence="2">Tat (Twin-arginine translocation) pathway signal sequence</fullName>
    </submittedName>
</protein>
<accession>A0A1I3QMC9</accession>
<dbReference type="GO" id="GO:0051017">
    <property type="term" value="P:actin filament bundle assembly"/>
    <property type="evidence" value="ECO:0007669"/>
    <property type="project" value="TreeGrafter"/>
</dbReference>
<feature type="signal peptide" evidence="1">
    <location>
        <begin position="1"/>
        <end position="28"/>
    </location>
</feature>
<dbReference type="PANTHER" id="PTHR10551:SF9">
    <property type="entry name" value="FASCIN-2"/>
    <property type="match status" value="1"/>
</dbReference>
<dbReference type="CDD" id="cd00257">
    <property type="entry name" value="beta-trefoil_FSCN-like"/>
    <property type="match status" value="1"/>
</dbReference>
<dbReference type="GO" id="GO:0007163">
    <property type="term" value="P:establishment or maintenance of cell polarity"/>
    <property type="evidence" value="ECO:0007669"/>
    <property type="project" value="TreeGrafter"/>
</dbReference>
<dbReference type="PANTHER" id="PTHR10551">
    <property type="entry name" value="FASCIN"/>
    <property type="match status" value="1"/>
</dbReference>
<dbReference type="InterPro" id="IPR008999">
    <property type="entry name" value="Actin-crosslinking"/>
</dbReference>
<dbReference type="EMBL" id="FOQU01000006">
    <property type="protein sequence ID" value="SFJ34980.1"/>
    <property type="molecule type" value="Genomic_DNA"/>
</dbReference>
<keyword evidence="1" id="KW-0732">Signal</keyword>
<evidence type="ECO:0000313" key="3">
    <source>
        <dbReference type="Proteomes" id="UP000199548"/>
    </source>
</evidence>
<dbReference type="InterPro" id="IPR010431">
    <property type="entry name" value="Fascin"/>
</dbReference>
<dbReference type="SUPFAM" id="SSF50405">
    <property type="entry name" value="Actin-crosslinking proteins"/>
    <property type="match status" value="1"/>
</dbReference>
<dbReference type="GO" id="GO:0051015">
    <property type="term" value="F:actin filament binding"/>
    <property type="evidence" value="ECO:0007669"/>
    <property type="project" value="InterPro"/>
</dbReference>
<dbReference type="Pfam" id="PF10518">
    <property type="entry name" value="TAT_signal"/>
    <property type="match status" value="1"/>
</dbReference>
<dbReference type="CDD" id="cd11576">
    <property type="entry name" value="GH99_GH71_like_2"/>
    <property type="match status" value="1"/>
</dbReference>
<dbReference type="AlphaFoldDB" id="A0A1I3QMC9"/>
<dbReference type="STRING" id="420953.SAMN05192543_106450"/>
<feature type="chain" id="PRO_5011722062" evidence="1">
    <location>
        <begin position="29"/>
        <end position="561"/>
    </location>
</feature>
<dbReference type="PROSITE" id="PS51318">
    <property type="entry name" value="TAT"/>
    <property type="match status" value="1"/>
</dbReference>
<name>A0A1I3QMC9_9BURK</name>
<dbReference type="InterPro" id="IPR019546">
    <property type="entry name" value="TAT_signal_bac_arc"/>
</dbReference>
<evidence type="ECO:0000256" key="1">
    <source>
        <dbReference type="SAM" id="SignalP"/>
    </source>
</evidence>
<evidence type="ECO:0000313" key="2">
    <source>
        <dbReference type="EMBL" id="SFJ34980.1"/>
    </source>
</evidence>
<dbReference type="Gene3D" id="3.20.20.80">
    <property type="entry name" value="Glycosidases"/>
    <property type="match status" value="1"/>
</dbReference>
<dbReference type="GO" id="GO:0016477">
    <property type="term" value="P:cell migration"/>
    <property type="evidence" value="ECO:0007669"/>
    <property type="project" value="TreeGrafter"/>
</dbReference>
<reference evidence="2 3" key="1">
    <citation type="submission" date="2016-10" db="EMBL/GenBank/DDBJ databases">
        <authorList>
            <person name="de Groot N.N."/>
        </authorList>
    </citation>
    <scope>NUCLEOTIDE SEQUENCE [LARGE SCALE GENOMIC DNA]</scope>
    <source>
        <strain evidence="2 3">LMG 23650</strain>
    </source>
</reference>
<dbReference type="OrthoDB" id="8592010at2"/>
<dbReference type="Gene3D" id="2.80.10.50">
    <property type="match status" value="1"/>
</dbReference>
<dbReference type="GO" id="GO:0015629">
    <property type="term" value="C:actin cytoskeleton"/>
    <property type="evidence" value="ECO:0007669"/>
    <property type="project" value="TreeGrafter"/>
</dbReference>
<dbReference type="InterPro" id="IPR006311">
    <property type="entry name" value="TAT_signal"/>
</dbReference>
<dbReference type="GO" id="GO:0005737">
    <property type="term" value="C:cytoplasm"/>
    <property type="evidence" value="ECO:0007669"/>
    <property type="project" value="TreeGrafter"/>
</dbReference>
<organism evidence="2 3">
    <name type="scientific">Paraburkholderia megapolitana</name>
    <dbReference type="NCBI Taxonomy" id="420953"/>
    <lineage>
        <taxon>Bacteria</taxon>
        <taxon>Pseudomonadati</taxon>
        <taxon>Pseudomonadota</taxon>
        <taxon>Betaproteobacteria</taxon>
        <taxon>Burkholderiales</taxon>
        <taxon>Burkholderiaceae</taxon>
        <taxon>Paraburkholderia</taxon>
    </lineage>
</organism>
<gene>
    <name evidence="2" type="ORF">SAMN05192543_106450</name>
</gene>
<keyword evidence="3" id="KW-1185">Reference proteome</keyword>
<dbReference type="Proteomes" id="UP000199548">
    <property type="component" value="Unassembled WGS sequence"/>
</dbReference>
<dbReference type="RefSeq" id="WP_091015753.1">
    <property type="nucleotide sequence ID" value="NZ_CP041743.1"/>
</dbReference>
<dbReference type="NCBIfam" id="TIGR01409">
    <property type="entry name" value="TAT_signal_seq"/>
    <property type="match status" value="1"/>
</dbReference>